<organism evidence="1">
    <name type="scientific">viral metagenome</name>
    <dbReference type="NCBI Taxonomy" id="1070528"/>
    <lineage>
        <taxon>unclassified sequences</taxon>
        <taxon>metagenomes</taxon>
        <taxon>organismal metagenomes</taxon>
    </lineage>
</organism>
<reference evidence="1" key="1">
    <citation type="journal article" date="2020" name="Nature">
        <title>Giant virus diversity and host interactions through global metagenomics.</title>
        <authorList>
            <person name="Schulz F."/>
            <person name="Roux S."/>
            <person name="Paez-Espino D."/>
            <person name="Jungbluth S."/>
            <person name="Walsh D.A."/>
            <person name="Denef V.J."/>
            <person name="McMahon K.D."/>
            <person name="Konstantinidis K.T."/>
            <person name="Eloe-Fadrosh E.A."/>
            <person name="Kyrpides N.C."/>
            <person name="Woyke T."/>
        </authorList>
    </citation>
    <scope>NUCLEOTIDE SEQUENCE</scope>
    <source>
        <strain evidence="1">GVMAG-S-ERX555967-131</strain>
    </source>
</reference>
<evidence type="ECO:0000313" key="1">
    <source>
        <dbReference type="EMBL" id="QHT37113.1"/>
    </source>
</evidence>
<proteinExistence type="predicted"/>
<sequence>MDNIHNDILTLISLYLNPQDIINLCASSKHLYSFQCLLLKNREEELQSKISLSLWCRVCNSKISKGLHHILVVCDCRGYTYPYYHTHCIQHNFFNKIVSVSYCPLCLKFRTIVKCTYYP</sequence>
<protein>
    <submittedName>
        <fullName evidence="1">Uncharacterized protein</fullName>
    </submittedName>
</protein>
<dbReference type="AlphaFoldDB" id="A0A6C0F940"/>
<name>A0A6C0F940_9ZZZZ</name>
<dbReference type="EMBL" id="MN738790">
    <property type="protein sequence ID" value="QHT37113.1"/>
    <property type="molecule type" value="Genomic_DNA"/>
</dbReference>
<accession>A0A6C0F940</accession>